<dbReference type="AlphaFoldDB" id="A0A561EU82"/>
<feature type="region of interest" description="Disordered" evidence="1">
    <location>
        <begin position="1"/>
        <end position="59"/>
    </location>
</feature>
<sequence>MVIGRNVKSAGPRAQPPTPPPCTSSKPARAASTAGLLASTQSPMGTTRSASVRPSGSRP</sequence>
<reference evidence="2 3" key="1">
    <citation type="submission" date="2019-06" db="EMBL/GenBank/DDBJ databases">
        <title>Sequencing the genomes of 1000 actinobacteria strains.</title>
        <authorList>
            <person name="Klenk H.-P."/>
        </authorList>
    </citation>
    <scope>NUCLEOTIDE SEQUENCE [LARGE SCALE GENOMIC DNA]</scope>
    <source>
        <strain evidence="2 3">DSM 41649</strain>
    </source>
</reference>
<protein>
    <submittedName>
        <fullName evidence="2">Uncharacterized protein</fullName>
    </submittedName>
</protein>
<name>A0A561EU82_9ACTN</name>
<feature type="compositionally biased region" description="Polar residues" evidence="1">
    <location>
        <begin position="38"/>
        <end position="59"/>
    </location>
</feature>
<keyword evidence="3" id="KW-1185">Reference proteome</keyword>
<accession>A0A561EU82</accession>
<gene>
    <name evidence="2" type="ORF">FB465_4285</name>
</gene>
<evidence type="ECO:0000256" key="1">
    <source>
        <dbReference type="SAM" id="MobiDB-lite"/>
    </source>
</evidence>
<evidence type="ECO:0000313" key="2">
    <source>
        <dbReference type="EMBL" id="TWE19176.1"/>
    </source>
</evidence>
<proteinExistence type="predicted"/>
<organism evidence="2 3">
    <name type="scientific">Kitasatospora atroaurantiaca</name>
    <dbReference type="NCBI Taxonomy" id="285545"/>
    <lineage>
        <taxon>Bacteria</taxon>
        <taxon>Bacillati</taxon>
        <taxon>Actinomycetota</taxon>
        <taxon>Actinomycetes</taxon>
        <taxon>Kitasatosporales</taxon>
        <taxon>Streptomycetaceae</taxon>
        <taxon>Kitasatospora</taxon>
    </lineage>
</organism>
<evidence type="ECO:0000313" key="3">
    <source>
        <dbReference type="Proteomes" id="UP000318416"/>
    </source>
</evidence>
<dbReference type="Proteomes" id="UP000318416">
    <property type="component" value="Unassembled WGS sequence"/>
</dbReference>
<dbReference type="EMBL" id="VIVR01000001">
    <property type="protein sequence ID" value="TWE19176.1"/>
    <property type="molecule type" value="Genomic_DNA"/>
</dbReference>
<comment type="caution">
    <text evidence="2">The sequence shown here is derived from an EMBL/GenBank/DDBJ whole genome shotgun (WGS) entry which is preliminary data.</text>
</comment>